<reference evidence="1 2" key="1">
    <citation type="submission" date="2021-06" db="EMBL/GenBank/DDBJ databases">
        <title>Caerostris extrusa draft genome.</title>
        <authorList>
            <person name="Kono N."/>
            <person name="Arakawa K."/>
        </authorList>
    </citation>
    <scope>NUCLEOTIDE SEQUENCE [LARGE SCALE GENOMIC DNA]</scope>
</reference>
<sequence>VSFNEDKLRASIFSLAAVHGLRVRDHVRAAHDRPDVRLQLHRSQDVEAHLPGNADPSRDQQQLMAKMKVRLSTPNAFSNLGYMYP</sequence>
<organism evidence="1 2">
    <name type="scientific">Caerostris extrusa</name>
    <name type="common">Bark spider</name>
    <name type="synonym">Caerostris bankana</name>
    <dbReference type="NCBI Taxonomy" id="172846"/>
    <lineage>
        <taxon>Eukaryota</taxon>
        <taxon>Metazoa</taxon>
        <taxon>Ecdysozoa</taxon>
        <taxon>Arthropoda</taxon>
        <taxon>Chelicerata</taxon>
        <taxon>Arachnida</taxon>
        <taxon>Araneae</taxon>
        <taxon>Araneomorphae</taxon>
        <taxon>Entelegynae</taxon>
        <taxon>Araneoidea</taxon>
        <taxon>Araneidae</taxon>
        <taxon>Caerostris</taxon>
    </lineage>
</organism>
<gene>
    <name evidence="1" type="ORF">CEXT_7981</name>
</gene>
<proteinExistence type="predicted"/>
<dbReference type="EMBL" id="BPLR01008708">
    <property type="protein sequence ID" value="GIY26623.1"/>
    <property type="molecule type" value="Genomic_DNA"/>
</dbReference>
<name>A0AAV4RXK1_CAEEX</name>
<evidence type="ECO:0000313" key="2">
    <source>
        <dbReference type="Proteomes" id="UP001054945"/>
    </source>
</evidence>
<protein>
    <submittedName>
        <fullName evidence="1">Uncharacterized protein</fullName>
    </submittedName>
</protein>
<feature type="non-terminal residue" evidence="1">
    <location>
        <position position="1"/>
    </location>
</feature>
<dbReference type="AlphaFoldDB" id="A0AAV4RXK1"/>
<evidence type="ECO:0000313" key="1">
    <source>
        <dbReference type="EMBL" id="GIY26623.1"/>
    </source>
</evidence>
<dbReference type="Proteomes" id="UP001054945">
    <property type="component" value="Unassembled WGS sequence"/>
</dbReference>
<comment type="caution">
    <text evidence="1">The sequence shown here is derived from an EMBL/GenBank/DDBJ whole genome shotgun (WGS) entry which is preliminary data.</text>
</comment>
<accession>A0AAV4RXK1</accession>
<keyword evidence="2" id="KW-1185">Reference proteome</keyword>